<organism evidence="1 2">
    <name type="scientific">Henningerozyma blattae (strain ATCC 34711 / CBS 6284 / DSM 70876 / NBRC 10599 / NRRL Y-10934 / UCD 77-7)</name>
    <name type="common">Yeast</name>
    <name type="synonym">Tetrapisispora blattae</name>
    <dbReference type="NCBI Taxonomy" id="1071380"/>
    <lineage>
        <taxon>Eukaryota</taxon>
        <taxon>Fungi</taxon>
        <taxon>Dikarya</taxon>
        <taxon>Ascomycota</taxon>
        <taxon>Saccharomycotina</taxon>
        <taxon>Saccharomycetes</taxon>
        <taxon>Saccharomycetales</taxon>
        <taxon>Saccharomycetaceae</taxon>
        <taxon>Henningerozyma</taxon>
    </lineage>
</organism>
<name>I2GZI4_HENB6</name>
<dbReference type="InParanoid" id="I2GZI4"/>
<dbReference type="PANTHER" id="PTHR28177">
    <property type="entry name" value="ALTERED INHERITANCE OF MITOCHONDRIA PROTEIN 19, MITOCHONDRIAL"/>
    <property type="match status" value="1"/>
</dbReference>
<dbReference type="Proteomes" id="UP000002866">
    <property type="component" value="Chromosome 2"/>
</dbReference>
<proteinExistence type="predicted"/>
<dbReference type="KEGG" id="tbl:TBLA_0B07190"/>
<dbReference type="EMBL" id="HE806317">
    <property type="protein sequence ID" value="CCH59536.1"/>
    <property type="molecule type" value="Genomic_DNA"/>
</dbReference>
<dbReference type="InterPro" id="IPR019419">
    <property type="entry name" value="AIM19"/>
</dbReference>
<dbReference type="PANTHER" id="PTHR28177:SF1">
    <property type="entry name" value="ALTERED INHERITANCE OF MITOCHONDRIA PROTEIN 19, MITOCHONDRIAL"/>
    <property type="match status" value="1"/>
</dbReference>
<dbReference type="HOGENOM" id="CLU_130042_0_0_1"/>
<dbReference type="GeneID" id="14494490"/>
<gene>
    <name evidence="1" type="primary">TBLA0B07190</name>
    <name evidence="1" type="ORF">TBLA_0B07190</name>
</gene>
<accession>I2GZI4</accession>
<keyword evidence="2" id="KW-1185">Reference proteome</keyword>
<dbReference type="OrthoDB" id="5554402at2759"/>
<dbReference type="FunCoup" id="I2GZI4">
    <property type="interactions" value="45"/>
</dbReference>
<dbReference type="AlphaFoldDB" id="I2GZI4"/>
<sequence length="160" mass="17254">MDSSAASSNSISNKLSQLYRSAIPSGIQALALGITPLVSPSVLITNPNANGTTQKSITKRVFTSFLSSSKEYKYRIGPSNVTVLTFSLSQLLSSMMILDNDIENGTGFATAWSTLYLIVSGRGSMHALLRYGRIWPLTLTGLAGSNAFFYGKEYLRGGFH</sequence>
<dbReference type="eggNOG" id="ENOG502S412">
    <property type="taxonomic scope" value="Eukaryota"/>
</dbReference>
<dbReference type="RefSeq" id="XP_004179055.1">
    <property type="nucleotide sequence ID" value="XM_004179007.1"/>
</dbReference>
<dbReference type="GO" id="GO:0005739">
    <property type="term" value="C:mitochondrion"/>
    <property type="evidence" value="ECO:0007669"/>
    <property type="project" value="EnsemblFungi"/>
</dbReference>
<reference evidence="1 2" key="1">
    <citation type="journal article" date="2011" name="Proc. Natl. Acad. Sci. U.S.A.">
        <title>Evolutionary erosion of yeast sex chromosomes by mating-type switching accidents.</title>
        <authorList>
            <person name="Gordon J.L."/>
            <person name="Armisen D."/>
            <person name="Proux-Wera E."/>
            <person name="Oheigeartaigh S.S."/>
            <person name="Byrne K.P."/>
            <person name="Wolfe K.H."/>
        </authorList>
    </citation>
    <scope>NUCLEOTIDE SEQUENCE [LARGE SCALE GENOMIC DNA]</scope>
    <source>
        <strain evidence="2">ATCC 34711 / CBS 6284 / DSM 70876 / NBRC 10599 / NRRL Y-10934 / UCD 77-7</strain>
    </source>
</reference>
<protein>
    <recommendedName>
        <fullName evidence="3">Altered inheritance of mitochondria protein 19, mitochondrial</fullName>
    </recommendedName>
</protein>
<evidence type="ECO:0000313" key="2">
    <source>
        <dbReference type="Proteomes" id="UP000002866"/>
    </source>
</evidence>
<evidence type="ECO:0000313" key="1">
    <source>
        <dbReference type="EMBL" id="CCH59536.1"/>
    </source>
</evidence>
<dbReference type="Pfam" id="PF10315">
    <property type="entry name" value="Aim19"/>
    <property type="match status" value="1"/>
</dbReference>
<evidence type="ECO:0008006" key="3">
    <source>
        <dbReference type="Google" id="ProtNLM"/>
    </source>
</evidence>